<evidence type="ECO:0000313" key="1">
    <source>
        <dbReference type="EMBL" id="GAA4452580.1"/>
    </source>
</evidence>
<accession>A0ABP8MPZ2</accession>
<reference evidence="2" key="1">
    <citation type="journal article" date="2019" name="Int. J. Syst. Evol. Microbiol.">
        <title>The Global Catalogue of Microorganisms (GCM) 10K type strain sequencing project: providing services to taxonomists for standard genome sequencing and annotation.</title>
        <authorList>
            <consortium name="The Broad Institute Genomics Platform"/>
            <consortium name="The Broad Institute Genome Sequencing Center for Infectious Disease"/>
            <person name="Wu L."/>
            <person name="Ma J."/>
        </authorList>
    </citation>
    <scope>NUCLEOTIDE SEQUENCE [LARGE SCALE GENOMIC DNA]</scope>
    <source>
        <strain evidence="2">JCM 17759</strain>
    </source>
</reference>
<comment type="caution">
    <text evidence="1">The sequence shown here is derived from an EMBL/GenBank/DDBJ whole genome shotgun (WGS) entry which is preliminary data.</text>
</comment>
<dbReference type="EMBL" id="BAABGA010000029">
    <property type="protein sequence ID" value="GAA4452580.1"/>
    <property type="molecule type" value="Genomic_DNA"/>
</dbReference>
<evidence type="ECO:0000313" key="2">
    <source>
        <dbReference type="Proteomes" id="UP001500840"/>
    </source>
</evidence>
<name>A0ABP8MPZ2_9BACT</name>
<keyword evidence="2" id="KW-1185">Reference proteome</keyword>
<proteinExistence type="predicted"/>
<organism evidence="1 2">
    <name type="scientific">Novipirellula rosea</name>
    <dbReference type="NCBI Taxonomy" id="1031540"/>
    <lineage>
        <taxon>Bacteria</taxon>
        <taxon>Pseudomonadati</taxon>
        <taxon>Planctomycetota</taxon>
        <taxon>Planctomycetia</taxon>
        <taxon>Pirellulales</taxon>
        <taxon>Pirellulaceae</taxon>
        <taxon>Novipirellula</taxon>
    </lineage>
</organism>
<protein>
    <submittedName>
        <fullName evidence="1">Uncharacterized protein</fullName>
    </submittedName>
</protein>
<dbReference type="Proteomes" id="UP001500840">
    <property type="component" value="Unassembled WGS sequence"/>
</dbReference>
<gene>
    <name evidence="1" type="ORF">GCM10023156_22110</name>
</gene>
<sequence>MAIADNESVVNNVIALLNNTIAMVPIIPAWPTTNPNRKNMMTPRIVNMQGVKTPAMVPNPCPLRCFDAALLRDAELIKVCHLGEELI</sequence>